<keyword evidence="4 6" id="KW-1133">Transmembrane helix</keyword>
<dbReference type="SUPFAM" id="SSF56784">
    <property type="entry name" value="HAD-like"/>
    <property type="match status" value="1"/>
</dbReference>
<keyword evidence="7" id="KW-1185">Reference proteome</keyword>
<accession>A0A914QCB4</accession>
<dbReference type="Gene3D" id="1.20.1110.10">
    <property type="entry name" value="Calcium-transporting ATPase, transmembrane domain"/>
    <property type="match status" value="1"/>
</dbReference>
<dbReference type="GO" id="GO:1990573">
    <property type="term" value="P:potassium ion import across plasma membrane"/>
    <property type="evidence" value="ECO:0007669"/>
    <property type="project" value="TreeGrafter"/>
</dbReference>
<dbReference type="GO" id="GO:0005886">
    <property type="term" value="C:plasma membrane"/>
    <property type="evidence" value="ECO:0007669"/>
    <property type="project" value="UniProtKB-SubCell"/>
</dbReference>
<evidence type="ECO:0000313" key="7">
    <source>
        <dbReference type="Proteomes" id="UP000887578"/>
    </source>
</evidence>
<dbReference type="GO" id="GO:0036376">
    <property type="term" value="P:sodium ion export across plasma membrane"/>
    <property type="evidence" value="ECO:0007669"/>
    <property type="project" value="TreeGrafter"/>
</dbReference>
<keyword evidence="5 6" id="KW-0472">Membrane</keyword>
<dbReference type="GO" id="GO:0005391">
    <property type="term" value="F:P-type sodium:potassium-exchanging transporter activity"/>
    <property type="evidence" value="ECO:0007669"/>
    <property type="project" value="TreeGrafter"/>
</dbReference>
<evidence type="ECO:0000256" key="1">
    <source>
        <dbReference type="ARBA" id="ARBA00004651"/>
    </source>
</evidence>
<proteinExistence type="predicted"/>
<evidence type="ECO:0000256" key="3">
    <source>
        <dbReference type="ARBA" id="ARBA00022692"/>
    </source>
</evidence>
<dbReference type="SUPFAM" id="SSF81665">
    <property type="entry name" value="Calcium ATPase, transmembrane domain M"/>
    <property type="match status" value="1"/>
</dbReference>
<dbReference type="PANTHER" id="PTHR43294">
    <property type="entry name" value="SODIUM/POTASSIUM-TRANSPORTING ATPASE SUBUNIT ALPHA"/>
    <property type="match status" value="1"/>
</dbReference>
<keyword evidence="3 6" id="KW-0812">Transmembrane</keyword>
<dbReference type="PRINTS" id="PR00119">
    <property type="entry name" value="CATATPASE"/>
</dbReference>
<dbReference type="InterPro" id="IPR023214">
    <property type="entry name" value="HAD_sf"/>
</dbReference>
<dbReference type="InterPro" id="IPR050510">
    <property type="entry name" value="Cation_transp_ATPase_P-type"/>
</dbReference>
<dbReference type="GO" id="GO:0030007">
    <property type="term" value="P:intracellular potassium ion homeostasis"/>
    <property type="evidence" value="ECO:0007669"/>
    <property type="project" value="TreeGrafter"/>
</dbReference>
<dbReference type="GO" id="GO:1902600">
    <property type="term" value="P:proton transmembrane transport"/>
    <property type="evidence" value="ECO:0007669"/>
    <property type="project" value="TreeGrafter"/>
</dbReference>
<evidence type="ECO:0000256" key="4">
    <source>
        <dbReference type="ARBA" id="ARBA00022989"/>
    </source>
</evidence>
<name>A0A914QCB4_9BILA</name>
<dbReference type="Gene3D" id="3.40.50.1000">
    <property type="entry name" value="HAD superfamily/HAD-like"/>
    <property type="match status" value="1"/>
</dbReference>
<organism evidence="7 8">
    <name type="scientific">Panagrolaimus davidi</name>
    <dbReference type="NCBI Taxonomy" id="227884"/>
    <lineage>
        <taxon>Eukaryota</taxon>
        <taxon>Metazoa</taxon>
        <taxon>Ecdysozoa</taxon>
        <taxon>Nematoda</taxon>
        <taxon>Chromadorea</taxon>
        <taxon>Rhabditida</taxon>
        <taxon>Tylenchina</taxon>
        <taxon>Panagrolaimomorpha</taxon>
        <taxon>Panagrolaimoidea</taxon>
        <taxon>Panagrolaimidae</taxon>
        <taxon>Panagrolaimus</taxon>
    </lineage>
</organism>
<dbReference type="AlphaFoldDB" id="A0A914QCB4"/>
<keyword evidence="2" id="KW-1003">Cell membrane</keyword>
<dbReference type="Proteomes" id="UP000887578">
    <property type="component" value="Unplaced"/>
</dbReference>
<evidence type="ECO:0000256" key="6">
    <source>
        <dbReference type="SAM" id="Phobius"/>
    </source>
</evidence>
<comment type="subcellular location">
    <subcellularLocation>
        <location evidence="1">Cell membrane</location>
        <topology evidence="1">Multi-pass membrane protein</topology>
    </subcellularLocation>
</comment>
<feature type="transmembrane region" description="Helical" evidence="6">
    <location>
        <begin position="202"/>
        <end position="228"/>
    </location>
</feature>
<evidence type="ECO:0000256" key="5">
    <source>
        <dbReference type="ARBA" id="ARBA00023136"/>
    </source>
</evidence>
<dbReference type="WBParaSite" id="PDA_v2.g29253.t1">
    <property type="protein sequence ID" value="PDA_v2.g29253.t1"/>
    <property type="gene ID" value="PDA_v2.g29253"/>
</dbReference>
<evidence type="ECO:0000256" key="2">
    <source>
        <dbReference type="ARBA" id="ARBA00022475"/>
    </source>
</evidence>
<dbReference type="InterPro" id="IPR023298">
    <property type="entry name" value="ATPase_P-typ_TM_dom_sf"/>
</dbReference>
<evidence type="ECO:0000313" key="8">
    <source>
        <dbReference type="WBParaSite" id="PDA_v2.g29253.t1"/>
    </source>
</evidence>
<dbReference type="GO" id="GO:0006883">
    <property type="term" value="P:intracellular sodium ion homeostasis"/>
    <property type="evidence" value="ECO:0007669"/>
    <property type="project" value="TreeGrafter"/>
</dbReference>
<sequence>MEIPFNPIRRWHLTISRCQKTPVGVDVELLGELKTELDVNVVMLKGDPVKKRKEYGNHGFRESQHFNEKTVRPISNWTLKTGDNLSLYTSTDWDKTCEHEIILFAHVNPTQKLQIVQEAQKRKKTVTFAGINSISAIAAADIGIAFSDISTNFVQNVAGIVITDNFSLILKGIEQSCQINPKTDIMKLSPRNQKKRLIPCSLFLYAYGFVGIAMALGCFGAYLSVFWYHGFALKDLVLTSEDFWNYDSKNLTISSGNIFNGNQQVFIRQQASAAWQGTLILAQVRNF</sequence>
<dbReference type="PANTHER" id="PTHR43294:SF21">
    <property type="entry name" value="CATION TRANSPORTING ATPASE"/>
    <property type="match status" value="1"/>
</dbReference>
<dbReference type="InterPro" id="IPR036412">
    <property type="entry name" value="HAD-like_sf"/>
</dbReference>
<reference evidence="8" key="1">
    <citation type="submission" date="2022-11" db="UniProtKB">
        <authorList>
            <consortium name="WormBaseParasite"/>
        </authorList>
    </citation>
    <scope>IDENTIFICATION</scope>
</reference>
<protein>
    <submittedName>
        <fullName evidence="8">Uncharacterized protein</fullName>
    </submittedName>
</protein>